<dbReference type="GO" id="GO:0003723">
    <property type="term" value="F:RNA binding"/>
    <property type="evidence" value="ECO:0007669"/>
    <property type="project" value="UniProtKB-UniRule"/>
</dbReference>
<evidence type="ECO:0000313" key="6">
    <source>
        <dbReference type="EMBL" id="KOM50937.1"/>
    </source>
</evidence>
<dbReference type="EMBL" id="CM003378">
    <property type="protein sequence ID" value="KOM50937.1"/>
    <property type="molecule type" value="Genomic_DNA"/>
</dbReference>
<keyword evidence="1 2" id="KW-0694">RNA-binding</keyword>
<dbReference type="SUPFAM" id="SSF75471">
    <property type="entry name" value="YhbY-like"/>
    <property type="match status" value="1"/>
</dbReference>
<protein>
    <recommendedName>
        <fullName evidence="4">CRM domain-containing protein</fullName>
    </recommendedName>
</protein>
<sequence length="255" mass="28224">MAAVAAISSHLMFVLRLQPLPLSPSSSFFSFLKPLLVSSPNSISRPFPRLQFPPLRKSLCSISSSVVVSEDGEETEIGDDELDSERGDFGDTQLDSTSSPLVRKREERLKLEVPSLSVKERKELASYAHSLGDKLKTQLVGKSGVTSNVATSFIETLEANELLKIKIHRSCPGELDDVVKQLEEATGSVAVGQIGRTLIIYRPSATKLKEEEKKKQVRNFILKKQLNSRLVNKSRVQVPKLSRPGSSWKGRKSRP</sequence>
<accession>A0A0L9V7M6</accession>
<evidence type="ECO:0000313" key="7">
    <source>
        <dbReference type="Proteomes" id="UP000053144"/>
    </source>
</evidence>
<evidence type="ECO:0000313" key="8">
    <source>
        <dbReference type="Proteomes" id="UP000743370"/>
    </source>
</evidence>
<dbReference type="Proteomes" id="UP000053144">
    <property type="component" value="Chromosome 8"/>
</dbReference>
<name>A0A0L9V7M6_PHAAN</name>
<reference evidence="6" key="2">
    <citation type="submission" date="2015-02" db="EMBL/GenBank/DDBJ databases">
        <authorList>
            <person name="Chooi Y.-H."/>
        </authorList>
    </citation>
    <scope>NUCLEOTIDE SEQUENCE</scope>
    <source>
        <tissue evidence="6">Seedling</tissue>
    </source>
</reference>
<dbReference type="KEGG" id="var:108340634"/>
<organism evidence="6 7">
    <name type="scientific">Phaseolus angularis</name>
    <name type="common">Azuki bean</name>
    <name type="synonym">Vigna angularis</name>
    <dbReference type="NCBI Taxonomy" id="3914"/>
    <lineage>
        <taxon>Eukaryota</taxon>
        <taxon>Viridiplantae</taxon>
        <taxon>Streptophyta</taxon>
        <taxon>Embryophyta</taxon>
        <taxon>Tracheophyta</taxon>
        <taxon>Spermatophyta</taxon>
        <taxon>Magnoliopsida</taxon>
        <taxon>eudicotyledons</taxon>
        <taxon>Gunneridae</taxon>
        <taxon>Pentapetalae</taxon>
        <taxon>rosids</taxon>
        <taxon>fabids</taxon>
        <taxon>Fabales</taxon>
        <taxon>Fabaceae</taxon>
        <taxon>Papilionoideae</taxon>
        <taxon>50 kb inversion clade</taxon>
        <taxon>NPAAA clade</taxon>
        <taxon>indigoferoid/millettioid clade</taxon>
        <taxon>Phaseoleae</taxon>
        <taxon>Vigna</taxon>
    </lineage>
</organism>
<reference evidence="7" key="1">
    <citation type="journal article" date="2015" name="Proc. Natl. Acad. Sci. U.S.A.">
        <title>Genome sequencing of adzuki bean (Vigna angularis) provides insight into high starch and low fat accumulation and domestication.</title>
        <authorList>
            <person name="Yang K."/>
            <person name="Tian Z."/>
            <person name="Chen C."/>
            <person name="Luo L."/>
            <person name="Zhao B."/>
            <person name="Wang Z."/>
            <person name="Yu L."/>
            <person name="Li Y."/>
            <person name="Sun Y."/>
            <person name="Li W."/>
            <person name="Chen Y."/>
            <person name="Li Y."/>
            <person name="Zhang Y."/>
            <person name="Ai D."/>
            <person name="Zhao J."/>
            <person name="Shang C."/>
            <person name="Ma Y."/>
            <person name="Wu B."/>
            <person name="Wang M."/>
            <person name="Gao L."/>
            <person name="Sun D."/>
            <person name="Zhang P."/>
            <person name="Guo F."/>
            <person name="Wang W."/>
            <person name="Li Y."/>
            <person name="Wang J."/>
            <person name="Varshney R.K."/>
            <person name="Wang J."/>
            <person name="Ling H.Q."/>
            <person name="Wan P."/>
        </authorList>
    </citation>
    <scope>NUCLEOTIDE SEQUENCE</scope>
    <source>
        <strain evidence="7">cv. Jingnong 6</strain>
    </source>
</reference>
<dbReference type="FunFam" id="3.30.110.60:FF:000004">
    <property type="entry name" value="RNA-binding CRS1 / YhbY (CRM) domain protein"/>
    <property type="match status" value="1"/>
</dbReference>
<dbReference type="OrthoDB" id="2020593at2759"/>
<reference evidence="5 8" key="3">
    <citation type="submission" date="2020-05" db="EMBL/GenBank/DDBJ databases">
        <title>Vigna angularis (adzuki bean) Var. LongXiaoDou No. 4 denovo assembly.</title>
        <authorList>
            <person name="Xiang H."/>
        </authorList>
    </citation>
    <scope>NUCLEOTIDE SEQUENCE [LARGE SCALE GENOMIC DNA]</scope>
    <source>
        <tissue evidence="5">Leaf</tissue>
    </source>
</reference>
<dbReference type="GO" id="GO:0009507">
    <property type="term" value="C:chloroplast"/>
    <property type="evidence" value="ECO:0007669"/>
    <property type="project" value="TreeGrafter"/>
</dbReference>
<evidence type="ECO:0000256" key="3">
    <source>
        <dbReference type="SAM" id="MobiDB-lite"/>
    </source>
</evidence>
<dbReference type="Proteomes" id="UP000743370">
    <property type="component" value="Unassembled WGS sequence"/>
</dbReference>
<dbReference type="AlphaFoldDB" id="A0A0L9V7M6"/>
<dbReference type="STRING" id="3914.A0A0L9V7M6"/>
<evidence type="ECO:0000256" key="1">
    <source>
        <dbReference type="ARBA" id="ARBA00022884"/>
    </source>
</evidence>
<dbReference type="SMART" id="SM01103">
    <property type="entry name" value="CRS1_YhbY"/>
    <property type="match status" value="1"/>
</dbReference>
<dbReference type="PANTHER" id="PTHR47714:SF1">
    <property type="entry name" value="RNA-BINDING CRS1 _ YHBY (CRM) DOMAIN PROTEIN"/>
    <property type="match status" value="1"/>
</dbReference>
<proteinExistence type="predicted"/>
<feature type="compositionally biased region" description="Acidic residues" evidence="3">
    <location>
        <begin position="70"/>
        <end position="83"/>
    </location>
</feature>
<dbReference type="Gramene" id="KOM50937">
    <property type="protein sequence ID" value="KOM50937"/>
    <property type="gene ID" value="LR48_Vigan08g176400"/>
</dbReference>
<evidence type="ECO:0000259" key="4">
    <source>
        <dbReference type="PROSITE" id="PS51295"/>
    </source>
</evidence>
<dbReference type="InterPro" id="IPR035920">
    <property type="entry name" value="YhbY-like_sf"/>
</dbReference>
<dbReference type="PANTHER" id="PTHR47714">
    <property type="entry name" value="CRS1/YHBY DOMAIN CONTAINING PROTEIN, EXPRESSED"/>
    <property type="match status" value="1"/>
</dbReference>
<dbReference type="InterPro" id="IPR001890">
    <property type="entry name" value="RNA-binding_CRM"/>
</dbReference>
<dbReference type="Pfam" id="PF01985">
    <property type="entry name" value="CRS1_YhbY"/>
    <property type="match status" value="1"/>
</dbReference>
<feature type="region of interest" description="Disordered" evidence="3">
    <location>
        <begin position="70"/>
        <end position="101"/>
    </location>
</feature>
<gene>
    <name evidence="5" type="ORF">HKW66_Vig0138260</name>
    <name evidence="6" type="ORF">LR48_Vigan08g176400</name>
</gene>
<feature type="domain" description="CRM" evidence="4">
    <location>
        <begin position="114"/>
        <end position="213"/>
    </location>
</feature>
<feature type="region of interest" description="Disordered" evidence="3">
    <location>
        <begin position="233"/>
        <end position="255"/>
    </location>
</feature>
<evidence type="ECO:0000256" key="2">
    <source>
        <dbReference type="PROSITE-ProRule" id="PRU00626"/>
    </source>
</evidence>
<evidence type="ECO:0000313" key="5">
    <source>
        <dbReference type="EMBL" id="KAG2397938.1"/>
    </source>
</evidence>
<dbReference type="PROSITE" id="PS51295">
    <property type="entry name" value="CRM"/>
    <property type="match status" value="1"/>
</dbReference>
<dbReference type="EMBL" id="JABFOF010000005">
    <property type="protein sequence ID" value="KAG2397938.1"/>
    <property type="molecule type" value="Genomic_DNA"/>
</dbReference>
<dbReference type="Gene3D" id="3.30.110.60">
    <property type="entry name" value="YhbY-like"/>
    <property type="match status" value="1"/>
</dbReference>
<dbReference type="OMA" id="NTPIRHI"/>